<feature type="region of interest" description="Disordered" evidence="2">
    <location>
        <begin position="1"/>
        <end position="24"/>
    </location>
</feature>
<sequence>EDDSPQGDPESNNAEEEDLDNVDPAFALEYEDLSSAMDEINQWMDVLERMNNDLCNEIRQLIEESKQGDDLVLDSDMSAGDGAAE</sequence>
<feature type="region of interest" description="Disordered" evidence="2">
    <location>
        <begin position="65"/>
        <end position="85"/>
    </location>
</feature>
<proteinExistence type="evidence at transcript level"/>
<reference evidence="3" key="1">
    <citation type="submission" date="2016-09" db="EMBL/GenBank/DDBJ databases">
        <authorList>
            <person name="Capua I."/>
            <person name="De Benedictis P."/>
            <person name="Joannis T."/>
            <person name="Lombin L.H."/>
            <person name="Cattoli G."/>
        </authorList>
    </citation>
    <scope>NUCLEOTIDE SEQUENCE</scope>
</reference>
<feature type="non-terminal residue" evidence="3">
    <location>
        <position position="1"/>
    </location>
</feature>
<dbReference type="AlphaFoldDB" id="A0A1E1XMX9"/>
<evidence type="ECO:0000256" key="1">
    <source>
        <dbReference type="SAM" id="Coils"/>
    </source>
</evidence>
<feature type="coiled-coil region" evidence="1">
    <location>
        <begin position="33"/>
        <end position="64"/>
    </location>
</feature>
<reference evidence="3" key="2">
    <citation type="journal article" date="2017" name="Front. Cell. Infect. Microbiol.">
        <title>Analysis of the Salivary Gland Transcriptome of Unfed and Partially Fed Amblyomma sculptum Ticks and Descriptive Proteome of the Saliva.</title>
        <authorList>
            <person name="Esteves E."/>
            <person name="Maruyama S.R."/>
            <person name="Kawahara R."/>
            <person name="Fujita A."/>
            <person name="Martins L.A."/>
            <person name="Righi A.A."/>
            <person name="Costa F.B."/>
            <person name="Palmisano G."/>
            <person name="Labruna M.B."/>
            <person name="Sa-Nunes A."/>
            <person name="Ribeiro J.M.C."/>
            <person name="Fogaca A.C."/>
        </authorList>
    </citation>
    <scope>NUCLEOTIDE SEQUENCE</scope>
</reference>
<accession>A0A1E1XMX9</accession>
<name>A0A1E1XMX9_AMBSC</name>
<evidence type="ECO:0000313" key="3">
    <source>
        <dbReference type="EMBL" id="JAU00410.1"/>
    </source>
</evidence>
<organism evidence="3">
    <name type="scientific">Amblyomma sculptum</name>
    <name type="common">Tick</name>
    <dbReference type="NCBI Taxonomy" id="1581419"/>
    <lineage>
        <taxon>Eukaryota</taxon>
        <taxon>Metazoa</taxon>
        <taxon>Ecdysozoa</taxon>
        <taxon>Arthropoda</taxon>
        <taxon>Chelicerata</taxon>
        <taxon>Arachnida</taxon>
        <taxon>Acari</taxon>
        <taxon>Parasitiformes</taxon>
        <taxon>Ixodida</taxon>
        <taxon>Ixodoidea</taxon>
        <taxon>Ixodidae</taxon>
        <taxon>Amblyomminae</taxon>
        <taxon>Amblyomma</taxon>
    </lineage>
</organism>
<keyword evidence="1" id="KW-0175">Coiled coil</keyword>
<protein>
    <submittedName>
        <fullName evidence="3">Uncharacterized protein</fullName>
    </submittedName>
</protein>
<dbReference type="Pfam" id="PF03670">
    <property type="entry name" value="UPF0184"/>
    <property type="match status" value="1"/>
</dbReference>
<evidence type="ECO:0000256" key="2">
    <source>
        <dbReference type="SAM" id="MobiDB-lite"/>
    </source>
</evidence>
<dbReference type="EMBL" id="GFAA01003025">
    <property type="protein sequence ID" value="JAU00410.1"/>
    <property type="molecule type" value="mRNA"/>
</dbReference>